<organism evidence="4 5">
    <name type="scientific">Prunus armeniaca</name>
    <name type="common">Apricot</name>
    <name type="synonym">Armeniaca vulgaris</name>
    <dbReference type="NCBI Taxonomy" id="36596"/>
    <lineage>
        <taxon>Eukaryota</taxon>
        <taxon>Viridiplantae</taxon>
        <taxon>Streptophyta</taxon>
        <taxon>Embryophyta</taxon>
        <taxon>Tracheophyta</taxon>
        <taxon>Spermatophyta</taxon>
        <taxon>Magnoliopsida</taxon>
        <taxon>eudicotyledons</taxon>
        <taxon>Gunneridae</taxon>
        <taxon>Pentapetalae</taxon>
        <taxon>rosids</taxon>
        <taxon>fabids</taxon>
        <taxon>Rosales</taxon>
        <taxon>Rosaceae</taxon>
        <taxon>Amygdaloideae</taxon>
        <taxon>Amygdaleae</taxon>
        <taxon>Prunus</taxon>
    </lineage>
</organism>
<reference evidence="5" key="1">
    <citation type="journal article" date="2020" name="Genome Biol.">
        <title>Gamete binning: chromosome-level and haplotype-resolved genome assembly enabled by high-throughput single-cell sequencing of gamete genomes.</title>
        <authorList>
            <person name="Campoy J.A."/>
            <person name="Sun H."/>
            <person name="Goel M."/>
            <person name="Jiao W.-B."/>
            <person name="Folz-Donahue K."/>
            <person name="Wang N."/>
            <person name="Rubio M."/>
            <person name="Liu C."/>
            <person name="Kukat C."/>
            <person name="Ruiz D."/>
            <person name="Huettel B."/>
            <person name="Schneeberger K."/>
        </authorList>
    </citation>
    <scope>NUCLEOTIDE SEQUENCE [LARGE SCALE GENOMIC DNA]</scope>
    <source>
        <strain evidence="5">cv. Rojo Pasion</strain>
    </source>
</reference>
<dbReference type="Pfam" id="PF00931">
    <property type="entry name" value="NB-ARC"/>
    <property type="match status" value="1"/>
</dbReference>
<dbReference type="Proteomes" id="UP000507245">
    <property type="component" value="Unassembled WGS sequence"/>
</dbReference>
<evidence type="ECO:0000313" key="4">
    <source>
        <dbReference type="EMBL" id="CAB4298638.1"/>
    </source>
</evidence>
<dbReference type="EMBL" id="CAEKKB010000002">
    <property type="protein sequence ID" value="CAB4298638.1"/>
    <property type="molecule type" value="Genomic_DNA"/>
</dbReference>
<dbReference type="OrthoDB" id="3794806at2759"/>
<dbReference type="InterPro" id="IPR050905">
    <property type="entry name" value="Plant_NBS-LRR"/>
</dbReference>
<evidence type="ECO:0000256" key="1">
    <source>
        <dbReference type="ARBA" id="ARBA00022821"/>
    </source>
</evidence>
<keyword evidence="2" id="KW-0175">Coiled coil</keyword>
<dbReference type="AlphaFoldDB" id="A0A6J5WK87"/>
<name>A0A6J5WK87_PRUAR</name>
<gene>
    <name evidence="4" type="ORF">ORAREDHAP_LOCUS11200</name>
</gene>
<proteinExistence type="predicted"/>
<dbReference type="PRINTS" id="PR00364">
    <property type="entry name" value="DISEASERSIST"/>
</dbReference>
<dbReference type="InterPro" id="IPR027417">
    <property type="entry name" value="P-loop_NTPase"/>
</dbReference>
<evidence type="ECO:0000313" key="5">
    <source>
        <dbReference type="Proteomes" id="UP000507245"/>
    </source>
</evidence>
<dbReference type="Gene3D" id="3.40.50.300">
    <property type="entry name" value="P-loop containing nucleotide triphosphate hydrolases"/>
    <property type="match status" value="1"/>
</dbReference>
<protein>
    <recommendedName>
        <fullName evidence="3">NB-ARC domain-containing protein</fullName>
    </recommendedName>
</protein>
<dbReference type="SUPFAM" id="SSF52540">
    <property type="entry name" value="P-loop containing nucleoside triphosphate hydrolases"/>
    <property type="match status" value="1"/>
</dbReference>
<feature type="domain" description="NB-ARC" evidence="3">
    <location>
        <begin position="161"/>
        <end position="278"/>
    </location>
</feature>
<dbReference type="GO" id="GO:0043531">
    <property type="term" value="F:ADP binding"/>
    <property type="evidence" value="ECO:0007669"/>
    <property type="project" value="InterPro"/>
</dbReference>
<keyword evidence="5" id="KW-1185">Reference proteome</keyword>
<dbReference type="PANTHER" id="PTHR33463:SF203">
    <property type="entry name" value="AAA+ ATPASE DOMAIN-CONTAINING PROTEIN"/>
    <property type="match status" value="1"/>
</dbReference>
<dbReference type="PANTHER" id="PTHR33463">
    <property type="entry name" value="NB-ARC DOMAIN-CONTAINING PROTEIN-RELATED"/>
    <property type="match status" value="1"/>
</dbReference>
<evidence type="ECO:0000259" key="3">
    <source>
        <dbReference type="Pfam" id="PF00931"/>
    </source>
</evidence>
<accession>A0A6J5WK87</accession>
<keyword evidence="1" id="KW-0611">Plant defense</keyword>
<feature type="coiled-coil region" evidence="2">
    <location>
        <begin position="34"/>
        <end position="89"/>
    </location>
</feature>
<sequence length="518" mass="59147">MEEIGTSIASKIVEEPVALIGRQLSYLIYCDSNIKSLADVLKKLDDKKNDVQRSVDAAKRNGATIKDQVQSWLEDVSKIFREVKELEDKVNIQRRCLYGLCPSLKSRYSLSRKAKKIAQCVLDLKLDQELSNNVANPSPLQHIESIISSDGFKGFESRKAVMNDVLIALRNEKSRIIGICGMGGVGKTTMVRDIVNRLKGTNQLFDDVVMTTVTATVNIKTIQTEIAESLDMKFVEEIESRRAEKLHMRIKESKRILIILDDVWSELNFEAIGIPLAGGPNQFMKDECKGLPIAIITVGKALLPSKGKHEWITALQELKNSLPENIIGMEHKDYDVPIEYLVRYGLGRATFRNTNTIEDVRNKVHSLVENLKRRFLLLDSEKEECIKMHDVVRDVAISIASKDPHRFMVRSFDAKRWRWRMARNEDITDCLDYPKLELLQLKNSSNSEYSNHFKRLKELKVLAFLGWIVKLFGLDTNSRHGESKYLHTLCLEDCKLGDMSHCQRKDFCSVKDADCNRV</sequence>
<dbReference type="InterPro" id="IPR002182">
    <property type="entry name" value="NB-ARC"/>
</dbReference>
<evidence type="ECO:0000256" key="2">
    <source>
        <dbReference type="SAM" id="Coils"/>
    </source>
</evidence>